<dbReference type="PANTHER" id="PTHR43806:SF11">
    <property type="entry name" value="CEREVISIN-RELATED"/>
    <property type="match status" value="1"/>
</dbReference>
<evidence type="ECO:0000256" key="12">
    <source>
        <dbReference type="SAM" id="Phobius"/>
    </source>
</evidence>
<dbReference type="Proteomes" id="UP000295680">
    <property type="component" value="Unassembled WGS sequence"/>
</dbReference>
<dbReference type="InterPro" id="IPR022398">
    <property type="entry name" value="Peptidase_S8_His-AS"/>
</dbReference>
<comment type="caution">
    <text evidence="15">The sequence shown here is derived from an EMBL/GenBank/DDBJ whole genome shotgun (WGS) entry which is preliminary data.</text>
</comment>
<evidence type="ECO:0000313" key="15">
    <source>
        <dbReference type="EMBL" id="TCO65377.1"/>
    </source>
</evidence>
<keyword evidence="16" id="KW-1185">Reference proteome</keyword>
<keyword evidence="6 10" id="KW-0378">Hydrolase</keyword>
<feature type="transmembrane region" description="Helical" evidence="12">
    <location>
        <begin position="431"/>
        <end position="453"/>
    </location>
</feature>
<feature type="active site" description="Charge relay system" evidence="10">
    <location>
        <position position="135"/>
    </location>
</feature>
<dbReference type="PROSITE" id="PS00138">
    <property type="entry name" value="SUBTILASE_SER"/>
    <property type="match status" value="1"/>
</dbReference>
<evidence type="ECO:0000256" key="9">
    <source>
        <dbReference type="ARBA" id="ARBA00023136"/>
    </source>
</evidence>
<keyword evidence="4 10" id="KW-0645">Protease</keyword>
<evidence type="ECO:0000256" key="10">
    <source>
        <dbReference type="PROSITE-ProRule" id="PRU01240"/>
    </source>
</evidence>
<evidence type="ECO:0000256" key="5">
    <source>
        <dbReference type="ARBA" id="ARBA00022692"/>
    </source>
</evidence>
<evidence type="ECO:0000256" key="13">
    <source>
        <dbReference type="SAM" id="SignalP"/>
    </source>
</evidence>
<evidence type="ECO:0000313" key="16">
    <source>
        <dbReference type="Proteomes" id="UP000295680"/>
    </source>
</evidence>
<dbReference type="Pfam" id="PF00082">
    <property type="entry name" value="Peptidase_S8"/>
    <property type="match status" value="1"/>
</dbReference>
<comment type="subcellular location">
    <subcellularLocation>
        <location evidence="1">Cell membrane</location>
        <topology evidence="1">Single-pass membrane protein</topology>
    </subcellularLocation>
</comment>
<dbReference type="InterPro" id="IPR015500">
    <property type="entry name" value="Peptidase_S8_subtilisin-rel"/>
</dbReference>
<proteinExistence type="inferred from homology"/>
<dbReference type="GO" id="GO:0005886">
    <property type="term" value="C:plasma membrane"/>
    <property type="evidence" value="ECO:0007669"/>
    <property type="project" value="UniProtKB-SubCell"/>
</dbReference>
<sequence length="462" mass="49137">MAARKLAAVTAVACLLTAQPALAQKAGSGPVPPQVDLNRPLVNDTEQPPPTIPYTQKTPCIASLNDGTVVLANKPWGQQQLQIEQAHQFATGKNQTVAVIDTGVRVHEYLQNRLIKGPDYVNKQQSDSTQDCDGHGTEVAGIIAARTDGTQIGFTGVAPDAQILAIRQSSERYAGTPTDEPNAGERPAGDLNTLAQAIRHAADDPRVTVINMSVDNCRPATEAINPAELDLQRMLRYAVDKNKVVVASAGNKDSRFCQDPSNGRDPAKPTAIITPPWFADDVLSVAAIDRRGALADFSMQGPWVSVAGPGTEIVSLDPSGKLANLTIDGGKQIQIQGTSFAAPYVAGLAALVRERFPTLNARQVMNRIKMTAQHPAAPGGRDSMVGYGMINPVAALTAFIPSESNIGPDKPQALPPNMPPIKERDWSSMNVALIGTGSGIALLLLTLFVMHAIRRSRKTQPE</sequence>
<dbReference type="SUPFAM" id="SSF52743">
    <property type="entry name" value="Subtilisin-like"/>
    <property type="match status" value="1"/>
</dbReference>
<dbReference type="InterPro" id="IPR000209">
    <property type="entry name" value="Peptidase_S8/S53_dom"/>
</dbReference>
<keyword evidence="9 12" id="KW-0472">Membrane</keyword>
<keyword evidence="5 12" id="KW-0812">Transmembrane</keyword>
<dbReference type="InterPro" id="IPR036852">
    <property type="entry name" value="Peptidase_S8/S53_dom_sf"/>
</dbReference>
<keyword evidence="8 12" id="KW-1133">Transmembrane helix</keyword>
<comment type="similarity">
    <text evidence="2 10 11">Belongs to the peptidase S8 family.</text>
</comment>
<dbReference type="PRINTS" id="PR00723">
    <property type="entry name" value="SUBTILISIN"/>
</dbReference>
<feature type="active site" description="Charge relay system" evidence="10">
    <location>
        <position position="101"/>
    </location>
</feature>
<dbReference type="InterPro" id="IPR023834">
    <property type="entry name" value="T7SS_pept_S8A_mycosin"/>
</dbReference>
<evidence type="ECO:0000256" key="7">
    <source>
        <dbReference type="ARBA" id="ARBA00022825"/>
    </source>
</evidence>
<accession>A0A4R2K121</accession>
<dbReference type="PROSITE" id="PS00136">
    <property type="entry name" value="SUBTILASE_ASP"/>
    <property type="match status" value="1"/>
</dbReference>
<evidence type="ECO:0000256" key="1">
    <source>
        <dbReference type="ARBA" id="ARBA00004162"/>
    </source>
</evidence>
<dbReference type="PROSITE" id="PS51892">
    <property type="entry name" value="SUBTILASE"/>
    <property type="match status" value="1"/>
</dbReference>
<evidence type="ECO:0000256" key="8">
    <source>
        <dbReference type="ARBA" id="ARBA00022989"/>
    </source>
</evidence>
<keyword evidence="13" id="KW-0732">Signal</keyword>
<dbReference type="InterPro" id="IPR050131">
    <property type="entry name" value="Peptidase_S8_subtilisin-like"/>
</dbReference>
<name>A0A4R2K121_9PSEU</name>
<evidence type="ECO:0000256" key="11">
    <source>
        <dbReference type="RuleBase" id="RU003355"/>
    </source>
</evidence>
<dbReference type="NCBIfam" id="TIGR03921">
    <property type="entry name" value="T7SS_mycosin"/>
    <property type="match status" value="1"/>
</dbReference>
<dbReference type="PANTHER" id="PTHR43806">
    <property type="entry name" value="PEPTIDASE S8"/>
    <property type="match status" value="1"/>
</dbReference>
<dbReference type="GO" id="GO:0006508">
    <property type="term" value="P:proteolysis"/>
    <property type="evidence" value="ECO:0007669"/>
    <property type="project" value="UniProtKB-KW"/>
</dbReference>
<dbReference type="GO" id="GO:0004252">
    <property type="term" value="F:serine-type endopeptidase activity"/>
    <property type="evidence" value="ECO:0007669"/>
    <property type="project" value="UniProtKB-UniRule"/>
</dbReference>
<feature type="domain" description="Peptidase S8/S53" evidence="14">
    <location>
        <begin position="92"/>
        <end position="388"/>
    </location>
</feature>
<dbReference type="AlphaFoldDB" id="A0A4R2K121"/>
<feature type="chain" id="PRO_5021009033" evidence="13">
    <location>
        <begin position="24"/>
        <end position="462"/>
    </location>
</feature>
<protein>
    <submittedName>
        <fullName evidence="15">Membrane-anchored mycosin MYCP</fullName>
    </submittedName>
</protein>
<keyword evidence="3" id="KW-1003">Cell membrane</keyword>
<dbReference type="InterPro" id="IPR023828">
    <property type="entry name" value="Peptidase_S8_Ser-AS"/>
</dbReference>
<dbReference type="Gene3D" id="3.40.50.200">
    <property type="entry name" value="Peptidase S8/S53 domain"/>
    <property type="match status" value="1"/>
</dbReference>
<organism evidence="15 16">
    <name type="scientific">Actinocrispum wychmicini</name>
    <dbReference type="NCBI Taxonomy" id="1213861"/>
    <lineage>
        <taxon>Bacteria</taxon>
        <taxon>Bacillati</taxon>
        <taxon>Actinomycetota</taxon>
        <taxon>Actinomycetes</taxon>
        <taxon>Pseudonocardiales</taxon>
        <taxon>Pseudonocardiaceae</taxon>
        <taxon>Actinocrispum</taxon>
    </lineage>
</organism>
<dbReference type="EMBL" id="SLWS01000001">
    <property type="protein sequence ID" value="TCO65377.1"/>
    <property type="molecule type" value="Genomic_DNA"/>
</dbReference>
<evidence type="ECO:0000256" key="4">
    <source>
        <dbReference type="ARBA" id="ARBA00022670"/>
    </source>
</evidence>
<keyword evidence="7 10" id="KW-0720">Serine protease</keyword>
<evidence type="ECO:0000259" key="14">
    <source>
        <dbReference type="Pfam" id="PF00082"/>
    </source>
</evidence>
<gene>
    <name evidence="15" type="ORF">EV192_1011169</name>
</gene>
<reference evidence="15 16" key="1">
    <citation type="submission" date="2019-03" db="EMBL/GenBank/DDBJ databases">
        <title>Genomic Encyclopedia of Type Strains, Phase IV (KMG-IV): sequencing the most valuable type-strain genomes for metagenomic binning, comparative biology and taxonomic classification.</title>
        <authorList>
            <person name="Goeker M."/>
        </authorList>
    </citation>
    <scope>NUCLEOTIDE SEQUENCE [LARGE SCALE GENOMIC DNA]</scope>
    <source>
        <strain evidence="15 16">DSM 45934</strain>
    </source>
</reference>
<evidence type="ECO:0000256" key="2">
    <source>
        <dbReference type="ARBA" id="ARBA00011073"/>
    </source>
</evidence>
<dbReference type="PROSITE" id="PS00137">
    <property type="entry name" value="SUBTILASE_HIS"/>
    <property type="match status" value="1"/>
</dbReference>
<evidence type="ECO:0000256" key="6">
    <source>
        <dbReference type="ARBA" id="ARBA00022801"/>
    </source>
</evidence>
<evidence type="ECO:0000256" key="3">
    <source>
        <dbReference type="ARBA" id="ARBA00022475"/>
    </source>
</evidence>
<dbReference type="OrthoDB" id="9798386at2"/>
<dbReference type="InterPro" id="IPR023827">
    <property type="entry name" value="Peptidase_S8_Asp-AS"/>
</dbReference>
<feature type="active site" description="Charge relay system" evidence="10">
    <location>
        <position position="339"/>
    </location>
</feature>
<feature type="signal peptide" evidence="13">
    <location>
        <begin position="1"/>
        <end position="23"/>
    </location>
</feature>
<dbReference type="RefSeq" id="WP_132111747.1">
    <property type="nucleotide sequence ID" value="NZ_SLWS01000001.1"/>
</dbReference>